<accession>X1GMQ4</accession>
<proteinExistence type="predicted"/>
<feature type="non-terminal residue" evidence="1">
    <location>
        <position position="1"/>
    </location>
</feature>
<sequence>ESIIILINAAIVNDVGFPGLITSDQIVIAKKFAIKVKI</sequence>
<gene>
    <name evidence="1" type="ORF">S03H2_17854</name>
</gene>
<dbReference type="EMBL" id="BARU01009233">
    <property type="protein sequence ID" value="GAH34288.1"/>
    <property type="molecule type" value="Genomic_DNA"/>
</dbReference>
<organism evidence="1">
    <name type="scientific">marine sediment metagenome</name>
    <dbReference type="NCBI Taxonomy" id="412755"/>
    <lineage>
        <taxon>unclassified sequences</taxon>
        <taxon>metagenomes</taxon>
        <taxon>ecological metagenomes</taxon>
    </lineage>
</organism>
<dbReference type="AlphaFoldDB" id="X1GMQ4"/>
<name>X1GMQ4_9ZZZZ</name>
<protein>
    <submittedName>
        <fullName evidence="1">Uncharacterized protein</fullName>
    </submittedName>
</protein>
<reference evidence="1" key="1">
    <citation type="journal article" date="2014" name="Front. Microbiol.">
        <title>High frequency of phylogenetically diverse reductive dehalogenase-homologous genes in deep subseafloor sedimentary metagenomes.</title>
        <authorList>
            <person name="Kawai M."/>
            <person name="Futagami T."/>
            <person name="Toyoda A."/>
            <person name="Takaki Y."/>
            <person name="Nishi S."/>
            <person name="Hori S."/>
            <person name="Arai W."/>
            <person name="Tsubouchi T."/>
            <person name="Morono Y."/>
            <person name="Uchiyama I."/>
            <person name="Ito T."/>
            <person name="Fujiyama A."/>
            <person name="Inagaki F."/>
            <person name="Takami H."/>
        </authorList>
    </citation>
    <scope>NUCLEOTIDE SEQUENCE</scope>
    <source>
        <strain evidence="1">Expedition CK06-06</strain>
    </source>
</reference>
<evidence type="ECO:0000313" key="1">
    <source>
        <dbReference type="EMBL" id="GAH34288.1"/>
    </source>
</evidence>
<comment type="caution">
    <text evidence="1">The sequence shown here is derived from an EMBL/GenBank/DDBJ whole genome shotgun (WGS) entry which is preliminary data.</text>
</comment>